<dbReference type="InterPro" id="IPR050741">
    <property type="entry name" value="Acyl-CoA_dehydrogenase"/>
</dbReference>
<evidence type="ECO:0000259" key="9">
    <source>
        <dbReference type="Pfam" id="PF02770"/>
    </source>
</evidence>
<organism evidence="11 12">
    <name type="scientific">Micromonospora yangpuensis</name>
    <dbReference type="NCBI Taxonomy" id="683228"/>
    <lineage>
        <taxon>Bacteria</taxon>
        <taxon>Bacillati</taxon>
        <taxon>Actinomycetota</taxon>
        <taxon>Actinomycetes</taxon>
        <taxon>Micromonosporales</taxon>
        <taxon>Micromonosporaceae</taxon>
        <taxon>Micromonospora</taxon>
    </lineage>
</organism>
<feature type="compositionally biased region" description="Gly residues" evidence="7">
    <location>
        <begin position="219"/>
        <end position="238"/>
    </location>
</feature>
<evidence type="ECO:0000313" key="12">
    <source>
        <dbReference type="Proteomes" id="UP000198937"/>
    </source>
</evidence>
<dbReference type="Proteomes" id="UP000198937">
    <property type="component" value="Unassembled WGS sequence"/>
</dbReference>
<evidence type="ECO:0000256" key="6">
    <source>
        <dbReference type="RuleBase" id="RU362125"/>
    </source>
</evidence>
<dbReference type="CDD" id="cd00567">
    <property type="entry name" value="ACAD"/>
    <property type="match status" value="1"/>
</dbReference>
<keyword evidence="5 6" id="KW-0560">Oxidoreductase</keyword>
<dbReference type="PANTHER" id="PTHR48083">
    <property type="entry name" value="MEDIUM-CHAIN SPECIFIC ACYL-COA DEHYDROGENASE, MITOCHONDRIAL-RELATED"/>
    <property type="match status" value="1"/>
</dbReference>
<protein>
    <submittedName>
        <fullName evidence="11">Acyl-CoA dehydrogenase, middle domain</fullName>
    </submittedName>
</protein>
<dbReference type="InterPro" id="IPR013786">
    <property type="entry name" value="AcylCoA_DH/ox_N"/>
</dbReference>
<proteinExistence type="inferred from homology"/>
<feature type="region of interest" description="Disordered" evidence="7">
    <location>
        <begin position="176"/>
        <end position="248"/>
    </location>
</feature>
<feature type="domain" description="Acyl-CoA dehydrogenase/oxidase N-terminal" evidence="10">
    <location>
        <begin position="6"/>
        <end position="116"/>
    </location>
</feature>
<gene>
    <name evidence="11" type="ORF">GA0070617_5639</name>
</gene>
<dbReference type="InterPro" id="IPR036250">
    <property type="entry name" value="AcylCo_DH-like_C"/>
</dbReference>
<comment type="similarity">
    <text evidence="2 6">Belongs to the acyl-CoA dehydrogenase family.</text>
</comment>
<evidence type="ECO:0000256" key="3">
    <source>
        <dbReference type="ARBA" id="ARBA00022630"/>
    </source>
</evidence>
<dbReference type="STRING" id="683228.GA0070617_5639"/>
<dbReference type="EMBL" id="FMIA01000002">
    <property type="protein sequence ID" value="SCL65045.1"/>
    <property type="molecule type" value="Genomic_DNA"/>
</dbReference>
<feature type="domain" description="Acyl-CoA oxidase/dehydrogenase middle" evidence="9">
    <location>
        <begin position="121"/>
        <end position="173"/>
    </location>
</feature>
<dbReference type="InterPro" id="IPR037069">
    <property type="entry name" value="AcylCoA_DH/ox_N_sf"/>
</dbReference>
<keyword evidence="3 6" id="KW-0285">Flavoprotein</keyword>
<dbReference type="GO" id="GO:0050660">
    <property type="term" value="F:flavin adenine dinucleotide binding"/>
    <property type="evidence" value="ECO:0007669"/>
    <property type="project" value="InterPro"/>
</dbReference>
<dbReference type="Pfam" id="PF02770">
    <property type="entry name" value="Acyl-CoA_dh_M"/>
    <property type="match status" value="1"/>
</dbReference>
<dbReference type="InterPro" id="IPR009100">
    <property type="entry name" value="AcylCoA_DH/oxidase_NM_dom_sf"/>
</dbReference>
<sequence length="452" mass="45953">MDFDLTDEQAQLRDAVRALGRRYGHGYFVAKAKAGEHTTELWSEAGRLGYLGVNIPTGYGGGGGGITELAIVCEELAAAGCPLLLLVVSPAIAGTVIARHGTEEQRSRFLPGLADGSTKVAFAITEPEAGSNFHQLGTVARRDGDDWLISGRKCYISGVDEADHVLVVARVPADPDGTVSPGAGGATASGSPDDGGATAGGSPDDGGATAGGSPDDGGATAGGKGGKGATAGGKGATAGGSPRLRPALFVVPTDAPGLTRSRLEMEIVSPENQFLLYLDEVRVPADALVGGSVDAGLPALFAGLNPERITVAAMGVGTGRYALERASEYTATRRVWRGRSIGSHQGVAHPLAHAAVQVELARLMIYKAATRYDAGRDLEAGIAGNLAKYAAGEAAALAVDTAVQALGGAGMTTEYGVATLLGAVRAGRIAPVSREMILNFVAQHVLGQEKSY</sequence>
<evidence type="ECO:0000259" key="8">
    <source>
        <dbReference type="Pfam" id="PF00441"/>
    </source>
</evidence>
<evidence type="ECO:0000256" key="5">
    <source>
        <dbReference type="ARBA" id="ARBA00023002"/>
    </source>
</evidence>
<dbReference type="Gene3D" id="1.10.540.10">
    <property type="entry name" value="Acyl-CoA dehydrogenase/oxidase, N-terminal domain"/>
    <property type="match status" value="1"/>
</dbReference>
<evidence type="ECO:0000256" key="1">
    <source>
        <dbReference type="ARBA" id="ARBA00001974"/>
    </source>
</evidence>
<dbReference type="GO" id="GO:0033539">
    <property type="term" value="P:fatty acid beta-oxidation using acyl-CoA dehydrogenase"/>
    <property type="evidence" value="ECO:0007669"/>
    <property type="project" value="TreeGrafter"/>
</dbReference>
<keyword evidence="4 6" id="KW-0274">FAD</keyword>
<dbReference type="InterPro" id="IPR046373">
    <property type="entry name" value="Acyl-CoA_Oxase/DH_mid-dom_sf"/>
</dbReference>
<evidence type="ECO:0000256" key="2">
    <source>
        <dbReference type="ARBA" id="ARBA00009347"/>
    </source>
</evidence>
<comment type="cofactor">
    <cofactor evidence="1 6">
        <name>FAD</name>
        <dbReference type="ChEBI" id="CHEBI:57692"/>
    </cofactor>
</comment>
<dbReference type="Gene3D" id="2.40.110.10">
    <property type="entry name" value="Butyryl-CoA Dehydrogenase, subunit A, domain 2"/>
    <property type="match status" value="1"/>
</dbReference>
<dbReference type="GO" id="GO:0005737">
    <property type="term" value="C:cytoplasm"/>
    <property type="evidence" value="ECO:0007669"/>
    <property type="project" value="TreeGrafter"/>
</dbReference>
<dbReference type="InterPro" id="IPR009075">
    <property type="entry name" value="AcylCo_DH/oxidase_C"/>
</dbReference>
<accession>A0A1C6VFH4</accession>
<dbReference type="FunFam" id="1.20.140.10:FF:000012">
    <property type="entry name" value="Acyl-CoA dehydrogenase fadE12"/>
    <property type="match status" value="1"/>
</dbReference>
<dbReference type="AlphaFoldDB" id="A0A1C6VFH4"/>
<evidence type="ECO:0000259" key="10">
    <source>
        <dbReference type="Pfam" id="PF02771"/>
    </source>
</evidence>
<dbReference type="InterPro" id="IPR006091">
    <property type="entry name" value="Acyl-CoA_Oxase/DH_mid-dom"/>
</dbReference>
<dbReference type="Gene3D" id="1.20.140.10">
    <property type="entry name" value="Butyryl-CoA Dehydrogenase, subunit A, domain 3"/>
    <property type="match status" value="1"/>
</dbReference>
<keyword evidence="12" id="KW-1185">Reference proteome</keyword>
<dbReference type="SUPFAM" id="SSF47203">
    <property type="entry name" value="Acyl-CoA dehydrogenase C-terminal domain-like"/>
    <property type="match status" value="1"/>
</dbReference>
<evidence type="ECO:0000256" key="7">
    <source>
        <dbReference type="SAM" id="MobiDB-lite"/>
    </source>
</evidence>
<dbReference type="Pfam" id="PF00441">
    <property type="entry name" value="Acyl-CoA_dh_1"/>
    <property type="match status" value="1"/>
</dbReference>
<dbReference type="SUPFAM" id="SSF56645">
    <property type="entry name" value="Acyl-CoA dehydrogenase NM domain-like"/>
    <property type="match status" value="2"/>
</dbReference>
<dbReference type="PANTHER" id="PTHR48083:SF1">
    <property type="entry name" value="DEHYDROGENASE, PUTATIVE (AFU_ORTHOLOGUE AFUA_7G06510)-RELATED"/>
    <property type="match status" value="1"/>
</dbReference>
<name>A0A1C6VFH4_9ACTN</name>
<dbReference type="GO" id="GO:0003995">
    <property type="term" value="F:acyl-CoA dehydrogenase activity"/>
    <property type="evidence" value="ECO:0007669"/>
    <property type="project" value="TreeGrafter"/>
</dbReference>
<dbReference type="Pfam" id="PF02771">
    <property type="entry name" value="Acyl-CoA_dh_N"/>
    <property type="match status" value="1"/>
</dbReference>
<reference evidence="11 12" key="1">
    <citation type="submission" date="2016-06" db="EMBL/GenBank/DDBJ databases">
        <authorList>
            <person name="Kjaerup R.B."/>
            <person name="Dalgaard T.S."/>
            <person name="Juul-Madsen H.R."/>
        </authorList>
    </citation>
    <scope>NUCLEOTIDE SEQUENCE [LARGE SCALE GENOMIC DNA]</scope>
    <source>
        <strain evidence="11 12">DSM 45577</strain>
    </source>
</reference>
<dbReference type="OrthoDB" id="8876745at2"/>
<evidence type="ECO:0000256" key="4">
    <source>
        <dbReference type="ARBA" id="ARBA00022827"/>
    </source>
</evidence>
<evidence type="ECO:0000313" key="11">
    <source>
        <dbReference type="EMBL" id="SCL65045.1"/>
    </source>
</evidence>
<feature type="domain" description="Acyl-CoA dehydrogenase/oxidase C-terminal" evidence="8">
    <location>
        <begin position="295"/>
        <end position="445"/>
    </location>
</feature>